<dbReference type="SUPFAM" id="SSF53474">
    <property type="entry name" value="alpha/beta-Hydrolases"/>
    <property type="match status" value="1"/>
</dbReference>
<evidence type="ECO:0000256" key="4">
    <source>
        <dbReference type="ARBA" id="ARBA00022801"/>
    </source>
</evidence>
<dbReference type="Gene3D" id="3.40.50.1820">
    <property type="entry name" value="alpha/beta hydrolase"/>
    <property type="match status" value="2"/>
</dbReference>
<evidence type="ECO:0000256" key="6">
    <source>
        <dbReference type="SAM" id="SignalP"/>
    </source>
</evidence>
<keyword evidence="2" id="KW-0645">Protease</keyword>
<keyword evidence="3 6" id="KW-0732">Signal</keyword>
<dbReference type="PANTHER" id="PTHR11010:SF109">
    <property type="entry name" value="PEPTIDASE, FAMILY S28, PUTATIVE (AFU_ORTHOLOGUE AFUA_4G03790)-RELATED"/>
    <property type="match status" value="1"/>
</dbReference>
<evidence type="ECO:0000313" key="7">
    <source>
        <dbReference type="EMBL" id="KIW52334.1"/>
    </source>
</evidence>
<keyword evidence="8" id="KW-1185">Reference proteome</keyword>
<dbReference type="OrthoDB" id="1735038at2759"/>
<dbReference type="HOGENOM" id="CLU_023630_2_0_1"/>
<dbReference type="GeneID" id="25329884"/>
<gene>
    <name evidence="7" type="ORF">PV05_07976</name>
</gene>
<dbReference type="Pfam" id="PF05577">
    <property type="entry name" value="Peptidase_S28"/>
    <property type="match status" value="2"/>
</dbReference>
<keyword evidence="4" id="KW-0378">Hydrolase</keyword>
<sequence length="589" mass="65406">MHSLLLLGLLGLAEALKATPVRRYFTRRQDDQSEEPIIPTYNFSIPVDHFNKDDSRTYSNRFWMNDTYYESGGPVFFFDFGEQGVDALDISAVLAEAYGLQAIMQLAKTYHGMAIAWEHRYYGLSMPIPFVLENGTTVDPVTCASLPNKCTNEPLGGADGYKYHTVEQALEDVVYFAQNVALPGYSAEENDLLSARNTPWIFMGGSYPGCRAAWVRARNPETFYASWASSGPVEAMYDGSPYTDAIYRALSPTCAADVTAVIGYVDEVLDGKHGSDALQHLQELTFVLSATLSDLQASYNISEAIELSPFQVGEVLNQPLVAHFQNKPPKYTTDLFCKYMQSYNPNGKATNTTNVAMGVLTRAGNQTLSSQGVVGKYGVLEGLNAYTYASSTYLRKYPEVGGDNSTLIPNALADIKSWEWQALNQFGYIQGSNPDNVTIVSKYYNYTAVYAEEKTETFTFGPKFLADQPDVGSLNKYGGWNMKVSNVMWTNGQYDPWRQFGVMSQQVDFGAPTRNITQKVPACNKVSDSTDVFGLLYPGAVHCPDLNQSPYYPMNGSAPVQLGLALFEQALDAWLPCFNSSKQHWRDWQ</sequence>
<keyword evidence="5" id="KW-0325">Glycoprotein</keyword>
<evidence type="ECO:0000256" key="1">
    <source>
        <dbReference type="ARBA" id="ARBA00011079"/>
    </source>
</evidence>
<dbReference type="Proteomes" id="UP000054342">
    <property type="component" value="Unassembled WGS sequence"/>
</dbReference>
<organism evidence="7 8">
    <name type="scientific">Exophiala xenobiotica</name>
    <dbReference type="NCBI Taxonomy" id="348802"/>
    <lineage>
        <taxon>Eukaryota</taxon>
        <taxon>Fungi</taxon>
        <taxon>Dikarya</taxon>
        <taxon>Ascomycota</taxon>
        <taxon>Pezizomycotina</taxon>
        <taxon>Eurotiomycetes</taxon>
        <taxon>Chaetothyriomycetidae</taxon>
        <taxon>Chaetothyriales</taxon>
        <taxon>Herpotrichiellaceae</taxon>
        <taxon>Exophiala</taxon>
    </lineage>
</organism>
<comment type="similarity">
    <text evidence="1">Belongs to the peptidase S28 family.</text>
</comment>
<dbReference type="MEROPS" id="S28.004"/>
<feature type="chain" id="PRO_5011847942" evidence="6">
    <location>
        <begin position="16"/>
        <end position="589"/>
    </location>
</feature>
<dbReference type="RefSeq" id="XP_013312917.1">
    <property type="nucleotide sequence ID" value="XM_013457463.1"/>
</dbReference>
<dbReference type="AlphaFoldDB" id="A0A0D2EWY7"/>
<accession>A0A0D2EWY7</accession>
<reference evidence="7 8" key="1">
    <citation type="submission" date="2015-01" db="EMBL/GenBank/DDBJ databases">
        <title>The Genome Sequence of Exophiala xenobiotica CBS118157.</title>
        <authorList>
            <consortium name="The Broad Institute Genomics Platform"/>
            <person name="Cuomo C."/>
            <person name="de Hoog S."/>
            <person name="Gorbushina A."/>
            <person name="Stielow B."/>
            <person name="Teixiera M."/>
            <person name="Abouelleil A."/>
            <person name="Chapman S.B."/>
            <person name="Priest M."/>
            <person name="Young S.K."/>
            <person name="Wortman J."/>
            <person name="Nusbaum C."/>
            <person name="Birren B."/>
        </authorList>
    </citation>
    <scope>NUCLEOTIDE SEQUENCE [LARGE SCALE GENOMIC DNA]</scope>
    <source>
        <strain evidence="7 8">CBS 118157</strain>
    </source>
</reference>
<evidence type="ECO:0000313" key="8">
    <source>
        <dbReference type="Proteomes" id="UP000054342"/>
    </source>
</evidence>
<proteinExistence type="inferred from homology"/>
<dbReference type="EMBL" id="KN847321">
    <property type="protein sequence ID" value="KIW52333.1"/>
    <property type="molecule type" value="Genomic_DNA"/>
</dbReference>
<dbReference type="EMBL" id="KN847321">
    <property type="protein sequence ID" value="KIW52334.1"/>
    <property type="molecule type" value="Genomic_DNA"/>
</dbReference>
<evidence type="ECO:0000256" key="3">
    <source>
        <dbReference type="ARBA" id="ARBA00022729"/>
    </source>
</evidence>
<dbReference type="InterPro" id="IPR029058">
    <property type="entry name" value="AB_hydrolase_fold"/>
</dbReference>
<feature type="signal peptide" evidence="6">
    <location>
        <begin position="1"/>
        <end position="15"/>
    </location>
</feature>
<name>A0A0D2EWY7_9EURO</name>
<protein>
    <submittedName>
        <fullName evidence="7">Uncharacterized protein</fullName>
    </submittedName>
</protein>
<dbReference type="InterPro" id="IPR008758">
    <property type="entry name" value="Peptidase_S28"/>
</dbReference>
<dbReference type="RefSeq" id="XP_013312918.1">
    <property type="nucleotide sequence ID" value="XM_013457464.1"/>
</dbReference>
<dbReference type="PANTHER" id="PTHR11010">
    <property type="entry name" value="PROTEASE S28 PRO-X CARBOXYPEPTIDASE-RELATED"/>
    <property type="match status" value="1"/>
</dbReference>
<dbReference type="GO" id="GO:0006508">
    <property type="term" value="P:proteolysis"/>
    <property type="evidence" value="ECO:0007669"/>
    <property type="project" value="UniProtKB-KW"/>
</dbReference>
<evidence type="ECO:0000256" key="5">
    <source>
        <dbReference type="ARBA" id="ARBA00023180"/>
    </source>
</evidence>
<evidence type="ECO:0000256" key="2">
    <source>
        <dbReference type="ARBA" id="ARBA00022670"/>
    </source>
</evidence>
<dbReference type="GO" id="GO:0008239">
    <property type="term" value="F:dipeptidyl-peptidase activity"/>
    <property type="evidence" value="ECO:0007669"/>
    <property type="project" value="TreeGrafter"/>
</dbReference>
<dbReference type="GO" id="GO:0070008">
    <property type="term" value="F:serine-type exopeptidase activity"/>
    <property type="evidence" value="ECO:0007669"/>
    <property type="project" value="InterPro"/>
</dbReference>